<feature type="compositionally biased region" description="Basic and acidic residues" evidence="2">
    <location>
        <begin position="2043"/>
        <end position="2054"/>
    </location>
</feature>
<feature type="compositionally biased region" description="Polar residues" evidence="2">
    <location>
        <begin position="2062"/>
        <end position="2080"/>
    </location>
</feature>
<feature type="region of interest" description="Disordered" evidence="2">
    <location>
        <begin position="656"/>
        <end position="686"/>
    </location>
</feature>
<dbReference type="OrthoDB" id="1739806at2759"/>
<evidence type="ECO:0000313" key="3">
    <source>
        <dbReference type="EMBL" id="KAE7999240.1"/>
    </source>
</evidence>
<feature type="coiled-coil region" evidence="1">
    <location>
        <begin position="1978"/>
        <end position="2029"/>
    </location>
</feature>
<dbReference type="SUPFAM" id="SSF49785">
    <property type="entry name" value="Galactose-binding domain-like"/>
    <property type="match status" value="1"/>
</dbReference>
<evidence type="ECO:0000256" key="1">
    <source>
        <dbReference type="SAM" id="Coils"/>
    </source>
</evidence>
<proteinExistence type="predicted"/>
<dbReference type="InterPro" id="IPR008979">
    <property type="entry name" value="Galactose-bd-like_sf"/>
</dbReference>
<evidence type="ECO:0000256" key="2">
    <source>
        <dbReference type="SAM" id="MobiDB-lite"/>
    </source>
</evidence>
<keyword evidence="4" id="KW-1185">Reference proteome</keyword>
<feature type="compositionally biased region" description="Basic and acidic residues" evidence="2">
    <location>
        <begin position="2162"/>
        <end position="2182"/>
    </location>
</feature>
<keyword evidence="1" id="KW-0175">Coiled coil</keyword>
<dbReference type="EMBL" id="CM017321">
    <property type="protein sequence ID" value="KAE7999240.1"/>
    <property type="molecule type" value="Genomic_DNA"/>
</dbReference>
<feature type="region of interest" description="Disordered" evidence="2">
    <location>
        <begin position="719"/>
        <end position="744"/>
    </location>
</feature>
<dbReference type="Gene3D" id="2.60.120.260">
    <property type="entry name" value="Galactose-binding domain-like"/>
    <property type="match status" value="1"/>
</dbReference>
<sequence length="2182" mass="244040">MIKRHFSLSLSRAIDDILHTPRVKALPYKVKATSRESPSQKAAHVLEADLRSYWSTATNTKEWILLELDEPCLLSHVRIYNKSVLEWEIAVGLRYKPETFVKVRPRCEAPRRDMVYPINYTPCRYVRISCLRGNPIAVFFIQLIGVSVTGLEPEFQPVVNHLLPHIISHKQDAHDMHLQLLQDMTDRLLVFLPQLEADLTSFSDAAEPNIRFLAMLAGPFYPILQIVKERATGKSISNLTDSEGSKNGHVSSALTVSSNFEPRRSRSVSPFVFSTSSSIVFRPDSIFMLLRKAYKDSDLGTVCRMASRILQKLIEPVILQEASTSPKEVTSNLDETSKSELSNPVPIVDYSNLFGEEFCVPDDHWDTSCLNILDLGAVEEGILHVLYACASQPLLCSKLAEFSSDFWSALPLVQALLPALRPTMSSPFDVVDESFSQWKQPIVQQALSQIVSTSASSLYRPLLHACAGYLSSFSPSHAKAACVLIDLCASALAPWMAQVIAKVDLAVELLEDLLGTIQSARHSLSRARAALKCIVLALSGHMDDVLGKYKEVKHRILFLVEMLDPFLDPAIATSKSPIAFGDLSFTFPENQGQTCITALNVIRTAVRKPAVLPSLESEWRRGSVAPSVLLSILEPHMQLPPEIDLRKYPISKPLEPESSNGLSLSSVPRQGGGCSKSNSQDDYDGKTDISDTAVKFDVSEDVSLFFATPELRSTALTNITSGQDENSSVSNHGDVSSEPKQGAEKNVTHQYHIDLVLDAGFTAEYFNLQADYFQLINYRDCELRASEFRHLALDLHSQSEITIEGHDAAIDALLLAAECYVNPFFMLSFKASPKFMDQMNISSSRIPQNHDISELRRVSEKSKSDLKTISHLEKKRDKIVLQILLQAAELDKKYQEKVSGGEQCLYFTEGFDEEVVKLSPLDMQSADAITLVRQNQALLCSFLIQRLRRKQHSMHEILMQSLVFLCHSATKLYCAPEHVIDIILESAEYLNGMLTSFYYQFKEGNLHLEPEKIHGIQRRWILLQRLVNASSGGEEGTDLAININNGIRYGNLVPPSAWMQRILTFSRSAFPLVRFLGWMAVSRNAKQYMKDHLFLASDLSHLTYLLSIYADDLAIVDNVVNRKHEDMKTEESVGKNVSSVGNGFTDEQDGDQSFRVIYPDLSKFFPKMKKQFEAFGEIILEAVGLQLSSLSSSLVPDILCWFSELCSWPFPHRDEIASQNGSDNWKGFVAKNAKAVILYVLEAIVIEHMEAMVPEIPRVVQVLVSLCRAAYCDVSFLYSVLHLLKPIISYSLHKVSDEERLLVDDSCINFESLCFDELFDNIRLKNESQNSPAEKVYSRALTICILASVFCDLSIQRKREMLQSLIFWADFTAFEPTTSFHDYLSAFQCVIESCKALLVQTLRVFGAIPLQFPPLSDVSSSVLSGNSLESHSWFLGDVCHSSSPTMASEKLENNNSDSGIVNAKVYHLSTEEIADFSKDLEALIAKLNPTVELCWNLHQQLAKKLTIDLAQCFMYSRCLSLIAQAIHNAEEDDSENPSPSKSVDQFLIHWRIGLEGLAEIIMMLQANSCWEVASVMLDCLLRAPHCFSLDNVIGPICSAIKNISCSAPKISWRLQTDKWLSVLLERGVHTLPESAAPLIDLFCSMLGHPEPEQRFVALHHLRKLVGQDVNGGTAIQSSMIGNNLVSPSSAITVPDSILSHLVSSTWDWVAVLASSDTSLPLRTYGLALLVDYIPFAECHQLQSLLAGADSVYGLGKLAHPTCEGPLLQLSLALIAGACLYSSAEDISLIPHNVWRNIETLGCSKSDSRLGDLEKKACQVLCRLRNEGDEAKEVLKEVLSSSPSRQSDPDFRSTRESILQVLANLTSVQSYFDIFSRKIDQEVMELEEAEIELDVLQKEHSLQEDSKDGHQIPCLASPVKDDTRLHQIKDCIRSLEKTKLQEDIATRRQKKLMLRRDRQKYLEDAALHEAELLQELDRERAAEVEKEIERQRLLELERAKTKELRHNLDMEKERQTQRELQRELELAESGLRRRDFSSSSHSSRPRERFRERENGRSGNEGSTRANSGSLQPETSTTSTSMGAMPTVVLSGSRQLSGQLPTILQSRDRPDECASSYEDNPDGSKDSGDTGSIGDPDLVSAFDGQSGGFGSAQRHGSRGSKSRQGVERRERDGRREGKWERKHS</sequence>
<name>A0A5N6QM45_9ROSI</name>
<feature type="coiled-coil region" evidence="1">
    <location>
        <begin position="1878"/>
        <end position="1905"/>
    </location>
</feature>
<dbReference type="CDD" id="cd22249">
    <property type="entry name" value="UDM1_RNF168_RNF169-like"/>
    <property type="match status" value="1"/>
</dbReference>
<feature type="compositionally biased region" description="Polar residues" evidence="2">
    <location>
        <begin position="2088"/>
        <end position="2103"/>
    </location>
</feature>
<reference evidence="3 4" key="1">
    <citation type="submission" date="2019-06" db="EMBL/GenBank/DDBJ databases">
        <title>A chromosomal-level reference genome of Carpinus fangiana (Coryloideae, Betulaceae).</title>
        <authorList>
            <person name="Yang X."/>
            <person name="Wang Z."/>
            <person name="Zhang L."/>
            <person name="Hao G."/>
            <person name="Liu J."/>
            <person name="Yang Y."/>
        </authorList>
    </citation>
    <scope>NUCLEOTIDE SEQUENCE [LARGE SCALE GENOMIC DNA]</scope>
    <source>
        <strain evidence="3">Cfa_2016G</strain>
        <tissue evidence="3">Leaf</tissue>
    </source>
</reference>
<dbReference type="Proteomes" id="UP000327013">
    <property type="component" value="Chromosome 1"/>
</dbReference>
<feature type="region of interest" description="Disordered" evidence="2">
    <location>
        <begin position="2029"/>
        <end position="2182"/>
    </location>
</feature>
<feature type="compositionally biased region" description="Polar residues" evidence="2">
    <location>
        <begin position="657"/>
        <end position="668"/>
    </location>
</feature>
<gene>
    <name evidence="3" type="ORF">FH972_003693</name>
</gene>
<dbReference type="PANTHER" id="PTHR35833:SF1">
    <property type="entry name" value="GALACTOSE-BINDING DOMAIN-CONTAINING PROTEIN"/>
    <property type="match status" value="1"/>
</dbReference>
<dbReference type="PANTHER" id="PTHR35833">
    <property type="entry name" value="GALACTOSE-BINDING DOMAIN-LIKE, ARMADILLO-TYPE FOLD PROTEIN-RELATED"/>
    <property type="match status" value="1"/>
</dbReference>
<organism evidence="3 4">
    <name type="scientific">Carpinus fangiana</name>
    <dbReference type="NCBI Taxonomy" id="176857"/>
    <lineage>
        <taxon>Eukaryota</taxon>
        <taxon>Viridiplantae</taxon>
        <taxon>Streptophyta</taxon>
        <taxon>Embryophyta</taxon>
        <taxon>Tracheophyta</taxon>
        <taxon>Spermatophyta</taxon>
        <taxon>Magnoliopsida</taxon>
        <taxon>eudicotyledons</taxon>
        <taxon>Gunneridae</taxon>
        <taxon>Pentapetalae</taxon>
        <taxon>rosids</taxon>
        <taxon>fabids</taxon>
        <taxon>Fagales</taxon>
        <taxon>Betulaceae</taxon>
        <taxon>Carpinus</taxon>
    </lineage>
</organism>
<evidence type="ECO:0000313" key="4">
    <source>
        <dbReference type="Proteomes" id="UP000327013"/>
    </source>
</evidence>
<accession>A0A5N6QM45</accession>
<feature type="compositionally biased region" description="Polar residues" evidence="2">
    <location>
        <begin position="719"/>
        <end position="734"/>
    </location>
</feature>
<feature type="compositionally biased region" description="Basic and acidic residues" evidence="2">
    <location>
        <begin position="735"/>
        <end position="744"/>
    </location>
</feature>
<protein>
    <submittedName>
        <fullName evidence="3">Uncharacterized protein</fullName>
    </submittedName>
</protein>